<sequence length="53" mass="5737">MTVTAVEITRRPAPTPVRRPVTNSDPAEIVIVSNVETLTATNQRGCGNDNPYN</sequence>
<dbReference type="Proteomes" id="UP000294901">
    <property type="component" value="Unassembled WGS sequence"/>
</dbReference>
<gene>
    <name evidence="2" type="ORF">C8E87_2609</name>
</gene>
<feature type="region of interest" description="Disordered" evidence="1">
    <location>
        <begin position="1"/>
        <end position="22"/>
    </location>
</feature>
<protein>
    <submittedName>
        <fullName evidence="2">Uncharacterized protein</fullName>
    </submittedName>
</protein>
<accession>A0A4R6JQY3</accession>
<evidence type="ECO:0000256" key="1">
    <source>
        <dbReference type="SAM" id="MobiDB-lite"/>
    </source>
</evidence>
<organism evidence="2 3">
    <name type="scientific">Paractinoplanes brasiliensis</name>
    <dbReference type="NCBI Taxonomy" id="52695"/>
    <lineage>
        <taxon>Bacteria</taxon>
        <taxon>Bacillati</taxon>
        <taxon>Actinomycetota</taxon>
        <taxon>Actinomycetes</taxon>
        <taxon>Micromonosporales</taxon>
        <taxon>Micromonosporaceae</taxon>
        <taxon>Paractinoplanes</taxon>
    </lineage>
</organism>
<evidence type="ECO:0000313" key="3">
    <source>
        <dbReference type="Proteomes" id="UP000294901"/>
    </source>
</evidence>
<comment type="caution">
    <text evidence="2">The sequence shown here is derived from an EMBL/GenBank/DDBJ whole genome shotgun (WGS) entry which is preliminary data.</text>
</comment>
<reference evidence="2 3" key="1">
    <citation type="submission" date="2019-03" db="EMBL/GenBank/DDBJ databases">
        <title>Sequencing the genomes of 1000 actinobacteria strains.</title>
        <authorList>
            <person name="Klenk H.-P."/>
        </authorList>
    </citation>
    <scope>NUCLEOTIDE SEQUENCE [LARGE SCALE GENOMIC DNA]</scope>
    <source>
        <strain evidence="2 3">DSM 43805</strain>
    </source>
</reference>
<dbReference type="AlphaFoldDB" id="A0A4R6JQY3"/>
<dbReference type="EMBL" id="SNWR01000001">
    <property type="protein sequence ID" value="TDO38940.1"/>
    <property type="molecule type" value="Genomic_DNA"/>
</dbReference>
<evidence type="ECO:0000313" key="2">
    <source>
        <dbReference type="EMBL" id="TDO38940.1"/>
    </source>
</evidence>
<keyword evidence="3" id="KW-1185">Reference proteome</keyword>
<dbReference type="RefSeq" id="WP_166661156.1">
    <property type="nucleotide sequence ID" value="NZ_BOMD01000130.1"/>
</dbReference>
<proteinExistence type="predicted"/>
<name>A0A4R6JQY3_9ACTN</name>